<sequence>MAIAITSRVLVEKAGFKSITSRNVIATMGQLAVAEFAQSI</sequence>
<reference evidence="1 2" key="1">
    <citation type="journal article" date="2013" name="Front. Microbiol.">
        <title>Comparative genomic analyses of the cyanobacterium, Lyngbya aestuarii BL J, a powerful hydrogen producer.</title>
        <authorList>
            <person name="Kothari A."/>
            <person name="Vaughn M."/>
            <person name="Garcia-Pichel F."/>
        </authorList>
    </citation>
    <scope>NUCLEOTIDE SEQUENCE [LARGE SCALE GENOMIC DNA]</scope>
    <source>
        <strain evidence="1 2">BL J</strain>
    </source>
</reference>
<gene>
    <name evidence="1" type="ORF">M595_2301</name>
</gene>
<accession>U7QIC0</accession>
<proteinExistence type="predicted"/>
<dbReference type="Proteomes" id="UP000017127">
    <property type="component" value="Unassembled WGS sequence"/>
</dbReference>
<dbReference type="EMBL" id="AUZM01000018">
    <property type="protein sequence ID" value="ERT07714.1"/>
    <property type="molecule type" value="Genomic_DNA"/>
</dbReference>
<keyword evidence="2" id="KW-1185">Reference proteome</keyword>
<name>U7QIC0_9CYAN</name>
<evidence type="ECO:0000313" key="1">
    <source>
        <dbReference type="EMBL" id="ERT07714.1"/>
    </source>
</evidence>
<comment type="caution">
    <text evidence="1">The sequence shown here is derived from an EMBL/GenBank/DDBJ whole genome shotgun (WGS) entry which is preliminary data.</text>
</comment>
<evidence type="ECO:0000313" key="2">
    <source>
        <dbReference type="Proteomes" id="UP000017127"/>
    </source>
</evidence>
<dbReference type="AlphaFoldDB" id="U7QIC0"/>
<protein>
    <submittedName>
        <fullName evidence="1">Uncharacterized protein</fullName>
    </submittedName>
</protein>
<organism evidence="1 2">
    <name type="scientific">Lyngbya aestuarii BL J</name>
    <dbReference type="NCBI Taxonomy" id="1348334"/>
    <lineage>
        <taxon>Bacteria</taxon>
        <taxon>Bacillati</taxon>
        <taxon>Cyanobacteriota</taxon>
        <taxon>Cyanophyceae</taxon>
        <taxon>Oscillatoriophycideae</taxon>
        <taxon>Oscillatoriales</taxon>
        <taxon>Microcoleaceae</taxon>
        <taxon>Lyngbya</taxon>
    </lineage>
</organism>